<dbReference type="EMBL" id="MJEQ01000285">
    <property type="protein sequence ID" value="OIT37653.1"/>
    <property type="molecule type" value="Genomic_DNA"/>
</dbReference>
<keyword evidence="2" id="KW-1185">Reference proteome</keyword>
<evidence type="ECO:0000313" key="2">
    <source>
        <dbReference type="Proteomes" id="UP000187609"/>
    </source>
</evidence>
<protein>
    <submittedName>
        <fullName evidence="1">Uncharacterized protein</fullName>
    </submittedName>
</protein>
<comment type="caution">
    <text evidence="1">The sequence shown here is derived from an EMBL/GenBank/DDBJ whole genome shotgun (WGS) entry which is preliminary data.</text>
</comment>
<sequence length="341" mass="38495">MMLKFKNFSPTTEELRRFTLLVEVNDEYQKYLTSRNMEKLPIDDSDDFVTPSPKQIKEHVPPKKAPGVQPVDYDRELQKLKAGVKQLKSFMEYVSDKFKEVFELINSKLGASKDKYGAHPEKVTNGRQDNNDFVSNMEFSGNEDVDVDGCKKKYYVGGSEGKDAPHSQGDTSAHHRNNIVLDAADRLGVNVMEEPSSVKVNMFAAKMEIKSEKEKVPKSQTGVVCVTASVDEAAGEMKEQYEKEVPKAHIVLYKPELLPEVSPQMEKRKKCPAKVMQSPFITVSDLRSSSGVVAAKEKKQIYVFKHPFQSKIKTGVNSSLLNVFPAWIKEGKSRKKYVSNF</sequence>
<name>A0A314L7V5_NICAT</name>
<dbReference type="AlphaFoldDB" id="A0A314L7V5"/>
<evidence type="ECO:0000313" key="1">
    <source>
        <dbReference type="EMBL" id="OIT37653.1"/>
    </source>
</evidence>
<dbReference type="Proteomes" id="UP000187609">
    <property type="component" value="Unassembled WGS sequence"/>
</dbReference>
<gene>
    <name evidence="1" type="ORF">A4A49_11323</name>
</gene>
<accession>A0A314L7V5</accession>
<reference evidence="1" key="1">
    <citation type="submission" date="2016-11" db="EMBL/GenBank/DDBJ databases">
        <title>The genome of Nicotiana attenuata.</title>
        <authorList>
            <person name="Xu S."/>
            <person name="Brockmoeller T."/>
            <person name="Gaquerel E."/>
            <person name="Navarro A."/>
            <person name="Kuhl H."/>
            <person name="Gase K."/>
            <person name="Ling Z."/>
            <person name="Zhou W."/>
            <person name="Kreitzer C."/>
            <person name="Stanke M."/>
            <person name="Tang H."/>
            <person name="Lyons E."/>
            <person name="Pandey P."/>
            <person name="Pandey S.P."/>
            <person name="Timmermann B."/>
            <person name="Baldwin I.T."/>
        </authorList>
    </citation>
    <scope>NUCLEOTIDE SEQUENCE [LARGE SCALE GENOMIC DNA]</scope>
    <source>
        <strain evidence="1">UT</strain>
    </source>
</reference>
<dbReference type="SMR" id="A0A314L7V5"/>
<organism evidence="1 2">
    <name type="scientific">Nicotiana attenuata</name>
    <name type="common">Coyote tobacco</name>
    <dbReference type="NCBI Taxonomy" id="49451"/>
    <lineage>
        <taxon>Eukaryota</taxon>
        <taxon>Viridiplantae</taxon>
        <taxon>Streptophyta</taxon>
        <taxon>Embryophyta</taxon>
        <taxon>Tracheophyta</taxon>
        <taxon>Spermatophyta</taxon>
        <taxon>Magnoliopsida</taxon>
        <taxon>eudicotyledons</taxon>
        <taxon>Gunneridae</taxon>
        <taxon>Pentapetalae</taxon>
        <taxon>asterids</taxon>
        <taxon>lamiids</taxon>
        <taxon>Solanales</taxon>
        <taxon>Solanaceae</taxon>
        <taxon>Nicotianoideae</taxon>
        <taxon>Nicotianeae</taxon>
        <taxon>Nicotiana</taxon>
    </lineage>
</organism>
<proteinExistence type="predicted"/>
<dbReference type="Gramene" id="OIT37653">
    <property type="protein sequence ID" value="OIT37653"/>
    <property type="gene ID" value="A4A49_11323"/>
</dbReference>